<dbReference type="AlphaFoldDB" id="A0AAD8J3T1"/>
<comment type="caution">
    <text evidence="2">The sequence shown here is derived from an EMBL/GenBank/DDBJ whole genome shotgun (WGS) entry which is preliminary data.</text>
</comment>
<dbReference type="Pfam" id="PF14291">
    <property type="entry name" value="DUF4371"/>
    <property type="match status" value="1"/>
</dbReference>
<dbReference type="PANTHER" id="PTHR45749:SF34">
    <property type="entry name" value="ZINC FINGER MYM-TYPE PROTEIN 1-LIKE"/>
    <property type="match status" value="1"/>
</dbReference>
<name>A0AAD8J3T1_9APIA</name>
<accession>A0AAD8J3T1</accession>
<sequence length="189" mass="21338">MHDCLGFFSLTFRDLRNGMDNGLPLDVTSILLRQGLPFRGHDESSTSVNRGNFLEFLEWYSIRNKEISKVVTQNAPGNNQMTSPLIQKEMANACATETTLAILKDIGDSLFTILVDESRDISVKEQMAVVLRYVNKSGEVIERFLALVHMQQTHLHQRFTATELYNSVLVYIPLSLQQIGLNFLMPASS</sequence>
<dbReference type="Proteomes" id="UP001237642">
    <property type="component" value="Unassembled WGS sequence"/>
</dbReference>
<dbReference type="PANTHER" id="PTHR45749">
    <property type="match status" value="1"/>
</dbReference>
<evidence type="ECO:0000259" key="1">
    <source>
        <dbReference type="Pfam" id="PF14291"/>
    </source>
</evidence>
<feature type="domain" description="DUF4371" evidence="1">
    <location>
        <begin position="25"/>
        <end position="155"/>
    </location>
</feature>
<dbReference type="InterPro" id="IPR025398">
    <property type="entry name" value="DUF4371"/>
</dbReference>
<protein>
    <submittedName>
        <fullName evidence="2">Zinc finger MYM-type protein 1-like</fullName>
    </submittedName>
</protein>
<reference evidence="2" key="1">
    <citation type="submission" date="2023-02" db="EMBL/GenBank/DDBJ databases">
        <title>Genome of toxic invasive species Heracleum sosnowskyi carries increased number of genes despite the absence of recent whole-genome duplications.</title>
        <authorList>
            <person name="Schelkunov M."/>
            <person name="Shtratnikova V."/>
            <person name="Makarenko M."/>
            <person name="Klepikova A."/>
            <person name="Omelchenko D."/>
            <person name="Novikova G."/>
            <person name="Obukhova E."/>
            <person name="Bogdanov V."/>
            <person name="Penin A."/>
            <person name="Logacheva M."/>
        </authorList>
    </citation>
    <scope>NUCLEOTIDE SEQUENCE</scope>
    <source>
        <strain evidence="2">Hsosn_3</strain>
        <tissue evidence="2">Leaf</tissue>
    </source>
</reference>
<reference evidence="2" key="2">
    <citation type="submission" date="2023-05" db="EMBL/GenBank/DDBJ databases">
        <authorList>
            <person name="Schelkunov M.I."/>
        </authorList>
    </citation>
    <scope>NUCLEOTIDE SEQUENCE</scope>
    <source>
        <strain evidence="2">Hsosn_3</strain>
        <tissue evidence="2">Leaf</tissue>
    </source>
</reference>
<dbReference type="EMBL" id="JAUIZM010000002">
    <property type="protein sequence ID" value="KAK1396284.1"/>
    <property type="molecule type" value="Genomic_DNA"/>
</dbReference>
<gene>
    <name evidence="2" type="ORF">POM88_006147</name>
</gene>
<evidence type="ECO:0000313" key="3">
    <source>
        <dbReference type="Proteomes" id="UP001237642"/>
    </source>
</evidence>
<keyword evidence="3" id="KW-1185">Reference proteome</keyword>
<organism evidence="2 3">
    <name type="scientific">Heracleum sosnowskyi</name>
    <dbReference type="NCBI Taxonomy" id="360622"/>
    <lineage>
        <taxon>Eukaryota</taxon>
        <taxon>Viridiplantae</taxon>
        <taxon>Streptophyta</taxon>
        <taxon>Embryophyta</taxon>
        <taxon>Tracheophyta</taxon>
        <taxon>Spermatophyta</taxon>
        <taxon>Magnoliopsida</taxon>
        <taxon>eudicotyledons</taxon>
        <taxon>Gunneridae</taxon>
        <taxon>Pentapetalae</taxon>
        <taxon>asterids</taxon>
        <taxon>campanulids</taxon>
        <taxon>Apiales</taxon>
        <taxon>Apiaceae</taxon>
        <taxon>Apioideae</taxon>
        <taxon>apioid superclade</taxon>
        <taxon>Tordylieae</taxon>
        <taxon>Tordyliinae</taxon>
        <taxon>Heracleum</taxon>
    </lineage>
</organism>
<proteinExistence type="predicted"/>
<evidence type="ECO:0000313" key="2">
    <source>
        <dbReference type="EMBL" id="KAK1396284.1"/>
    </source>
</evidence>